<dbReference type="AlphaFoldDB" id="A0A2K3D2M6"/>
<evidence type="ECO:0000313" key="3">
    <source>
        <dbReference type="Proteomes" id="UP000006906"/>
    </source>
</evidence>
<sequence>MIQRAVPWGALGSHCVALLLTFLAAQGARGLDIPDSADGLPCAKGGYCSLGKVQPWTGDVRASAALKACLAARSYQKELILLTETRLNSAFQAFAGLLSLGYEHVILLSLAEPCGASQAVWPRLACAYSSQTFQSTTKYLLDRVVFLVRAARLGTNVLMLDSDVIPQADLYTHLKAPHMRNTTLATMRDGNGWINCGVVYVQNVAPDGPTAYALAEVVDRLERWAEGSMFLSAHGNPAHCWDQQMYSDTVLSTLAGRPISYGCWFRHDAARRAAWDVAHQRVFGTQETGPLENQHYLQGGSLPWPAELTAAGYPYKRSDLWTGEMHVPNTRGEWPAELGGQMYPPERGPSSRTFIELLKSDGLPMWPDPEDPNQAEAGAAKMEIFSFLPQWMAESWSQAGSLGYWYPDLRGGSAGGGGGAGGPTPGGQPTAALAHMVHVPGGASNKLTVKLASGNWDWDIAHAAARAPPRLGGSGPFLASNSAAPLPDVLAYSSELEGRAWASEEEFAAATLTLLRLSMEMGRAAAYPAPRCNLSWMVMGEHAAGGNNRLPLAVNHGVMIPYAPPGRGFSDLRCLWGGYLLLGCQAVRWYFSGGLLAPEYDHLLDRLRQEGEAAAAQDSQAAAAARAAKLSRWGFGSGAAGSSLRDTLRNTTGSSARVVTVPAEMLQPPAGAAAWDVNALAAKLMAAHGGLGSGLLRSPAAALAAMKAAGNNTAVSGDSSSGASSERPVVLVLSEVPKLTEVVGERHAIFKRNLESGDDRVRFSCEWMRTGRPYRRRHRLRMAATHRRSSNRRRG</sequence>
<gene>
    <name evidence="2" type="ORF">CHLRE_12g509950v5</name>
</gene>
<dbReference type="RefSeq" id="XP_042918143.1">
    <property type="nucleotide sequence ID" value="XM_043068224.1"/>
</dbReference>
<protein>
    <recommendedName>
        <fullName evidence="4">Nucleotide-diphospho-sugar transferase domain-containing protein</fullName>
    </recommendedName>
</protein>
<dbReference type="InParanoid" id="A0A2K3D2M6"/>
<evidence type="ECO:0000256" key="1">
    <source>
        <dbReference type="SAM" id="SignalP"/>
    </source>
</evidence>
<dbReference type="KEGG" id="cre:CHLRE_12g509950v5"/>
<keyword evidence="3" id="KW-1185">Reference proteome</keyword>
<dbReference type="EMBL" id="CM008973">
    <property type="protein sequence ID" value="PNW74786.1"/>
    <property type="molecule type" value="Genomic_DNA"/>
</dbReference>
<name>A0A2K3D2M6_CHLRE</name>
<feature type="chain" id="PRO_5014322878" description="Nucleotide-diphospho-sugar transferase domain-containing protein" evidence="1">
    <location>
        <begin position="31"/>
        <end position="795"/>
    </location>
</feature>
<dbReference type="Gramene" id="PNW74786">
    <property type="protein sequence ID" value="PNW74786"/>
    <property type="gene ID" value="CHLRE_12g509950v5"/>
</dbReference>
<dbReference type="OMA" id="LAPEYDH"/>
<proteinExistence type="predicted"/>
<dbReference type="Proteomes" id="UP000006906">
    <property type="component" value="Chromosome 12"/>
</dbReference>
<dbReference type="GeneID" id="5716553"/>
<keyword evidence="1" id="KW-0732">Signal</keyword>
<evidence type="ECO:0000313" key="2">
    <source>
        <dbReference type="EMBL" id="PNW74786.1"/>
    </source>
</evidence>
<reference evidence="2 3" key="1">
    <citation type="journal article" date="2007" name="Science">
        <title>The Chlamydomonas genome reveals the evolution of key animal and plant functions.</title>
        <authorList>
            <person name="Merchant S.S."/>
            <person name="Prochnik S.E."/>
            <person name="Vallon O."/>
            <person name="Harris E.H."/>
            <person name="Karpowicz S.J."/>
            <person name="Witman G.B."/>
            <person name="Terry A."/>
            <person name="Salamov A."/>
            <person name="Fritz-Laylin L.K."/>
            <person name="Marechal-Drouard L."/>
            <person name="Marshall W.F."/>
            <person name="Qu L.H."/>
            <person name="Nelson D.R."/>
            <person name="Sanderfoot A.A."/>
            <person name="Spalding M.H."/>
            <person name="Kapitonov V.V."/>
            <person name="Ren Q."/>
            <person name="Ferris P."/>
            <person name="Lindquist E."/>
            <person name="Shapiro H."/>
            <person name="Lucas S.M."/>
            <person name="Grimwood J."/>
            <person name="Schmutz J."/>
            <person name="Cardol P."/>
            <person name="Cerutti H."/>
            <person name="Chanfreau G."/>
            <person name="Chen C.L."/>
            <person name="Cognat V."/>
            <person name="Croft M.T."/>
            <person name="Dent R."/>
            <person name="Dutcher S."/>
            <person name="Fernandez E."/>
            <person name="Fukuzawa H."/>
            <person name="Gonzalez-Ballester D."/>
            <person name="Gonzalez-Halphen D."/>
            <person name="Hallmann A."/>
            <person name="Hanikenne M."/>
            <person name="Hippler M."/>
            <person name="Inwood W."/>
            <person name="Jabbari K."/>
            <person name="Kalanon M."/>
            <person name="Kuras R."/>
            <person name="Lefebvre P.A."/>
            <person name="Lemaire S.D."/>
            <person name="Lobanov A.V."/>
            <person name="Lohr M."/>
            <person name="Manuell A."/>
            <person name="Meier I."/>
            <person name="Mets L."/>
            <person name="Mittag M."/>
            <person name="Mittelmeier T."/>
            <person name="Moroney J.V."/>
            <person name="Moseley J."/>
            <person name="Napoli C."/>
            <person name="Nedelcu A.M."/>
            <person name="Niyogi K."/>
            <person name="Novoselov S.V."/>
            <person name="Paulsen I.T."/>
            <person name="Pazour G."/>
            <person name="Purton S."/>
            <person name="Ral J.P."/>
            <person name="Riano-Pachon D.M."/>
            <person name="Riekhof W."/>
            <person name="Rymarquis L."/>
            <person name="Schroda M."/>
            <person name="Stern D."/>
            <person name="Umen J."/>
            <person name="Willows R."/>
            <person name="Wilson N."/>
            <person name="Zimmer S.L."/>
            <person name="Allmer J."/>
            <person name="Balk J."/>
            <person name="Bisova K."/>
            <person name="Chen C.J."/>
            <person name="Elias M."/>
            <person name="Gendler K."/>
            <person name="Hauser C."/>
            <person name="Lamb M.R."/>
            <person name="Ledford H."/>
            <person name="Long J.C."/>
            <person name="Minagawa J."/>
            <person name="Page M.D."/>
            <person name="Pan J."/>
            <person name="Pootakham W."/>
            <person name="Roje S."/>
            <person name="Rose A."/>
            <person name="Stahlberg E."/>
            <person name="Terauchi A.M."/>
            <person name="Yang P."/>
            <person name="Ball S."/>
            <person name="Bowler C."/>
            <person name="Dieckmann C.L."/>
            <person name="Gladyshev V.N."/>
            <person name="Green P."/>
            <person name="Jorgensen R."/>
            <person name="Mayfield S."/>
            <person name="Mueller-Roeber B."/>
            <person name="Rajamani S."/>
            <person name="Sayre R.T."/>
            <person name="Brokstein P."/>
            <person name="Dubchak I."/>
            <person name="Goodstein D."/>
            <person name="Hornick L."/>
            <person name="Huang Y.W."/>
            <person name="Jhaveri J."/>
            <person name="Luo Y."/>
            <person name="Martinez D."/>
            <person name="Ngau W.C."/>
            <person name="Otillar B."/>
            <person name="Poliakov A."/>
            <person name="Porter A."/>
            <person name="Szajkowski L."/>
            <person name="Werner G."/>
            <person name="Zhou K."/>
            <person name="Grigoriev I.V."/>
            <person name="Rokhsar D.S."/>
            <person name="Grossman A.R."/>
        </authorList>
    </citation>
    <scope>NUCLEOTIDE SEQUENCE [LARGE SCALE GENOMIC DNA]</scope>
    <source>
        <strain evidence="3">CC-503</strain>
    </source>
</reference>
<dbReference type="OrthoDB" id="531768at2759"/>
<accession>A0A2K3D2M6</accession>
<dbReference type="ExpressionAtlas" id="A0A2K3D2M6">
    <property type="expression patterns" value="baseline"/>
</dbReference>
<organism evidence="2 3">
    <name type="scientific">Chlamydomonas reinhardtii</name>
    <name type="common">Chlamydomonas smithii</name>
    <dbReference type="NCBI Taxonomy" id="3055"/>
    <lineage>
        <taxon>Eukaryota</taxon>
        <taxon>Viridiplantae</taxon>
        <taxon>Chlorophyta</taxon>
        <taxon>core chlorophytes</taxon>
        <taxon>Chlorophyceae</taxon>
        <taxon>CS clade</taxon>
        <taxon>Chlamydomonadales</taxon>
        <taxon>Chlamydomonadaceae</taxon>
        <taxon>Chlamydomonas</taxon>
    </lineage>
</organism>
<feature type="signal peptide" evidence="1">
    <location>
        <begin position="1"/>
        <end position="30"/>
    </location>
</feature>
<evidence type="ECO:0008006" key="4">
    <source>
        <dbReference type="Google" id="ProtNLM"/>
    </source>
</evidence>
<dbReference type="PaxDb" id="3055-EDP05491"/>